<dbReference type="AlphaFoldDB" id="X0VL73"/>
<dbReference type="InterPro" id="IPR052024">
    <property type="entry name" value="Methanogen_methyltrans"/>
</dbReference>
<comment type="caution">
    <text evidence="2">The sequence shown here is derived from an EMBL/GenBank/DDBJ whole genome shotgun (WGS) entry which is preliminary data.</text>
</comment>
<dbReference type="EMBL" id="BARS01026119">
    <property type="protein sequence ID" value="GAG11942.1"/>
    <property type="molecule type" value="Genomic_DNA"/>
</dbReference>
<dbReference type="InterPro" id="IPR000257">
    <property type="entry name" value="Uroporphyrinogen_deCOase"/>
</dbReference>
<dbReference type="Gene3D" id="3.20.20.210">
    <property type="match status" value="1"/>
</dbReference>
<protein>
    <recommendedName>
        <fullName evidence="1">Uroporphyrinogen decarboxylase (URO-D) domain-containing protein</fullName>
    </recommendedName>
</protein>
<proteinExistence type="predicted"/>
<accession>X0VL73</accession>
<feature type="non-terminal residue" evidence="2">
    <location>
        <position position="1"/>
    </location>
</feature>
<gene>
    <name evidence="2" type="ORF">S01H1_41198</name>
</gene>
<dbReference type="PANTHER" id="PTHR47099">
    <property type="entry name" value="METHYLCOBAMIDE:COM METHYLTRANSFERASE MTBA"/>
    <property type="match status" value="1"/>
</dbReference>
<dbReference type="PANTHER" id="PTHR47099:SF1">
    <property type="entry name" value="METHYLCOBAMIDE:COM METHYLTRANSFERASE MTBA"/>
    <property type="match status" value="1"/>
</dbReference>
<dbReference type="InterPro" id="IPR038071">
    <property type="entry name" value="UROD/MetE-like_sf"/>
</dbReference>
<dbReference type="GO" id="GO:0004853">
    <property type="term" value="F:uroporphyrinogen decarboxylase activity"/>
    <property type="evidence" value="ECO:0007669"/>
    <property type="project" value="InterPro"/>
</dbReference>
<organism evidence="2">
    <name type="scientific">marine sediment metagenome</name>
    <dbReference type="NCBI Taxonomy" id="412755"/>
    <lineage>
        <taxon>unclassified sequences</taxon>
        <taxon>metagenomes</taxon>
        <taxon>ecological metagenomes</taxon>
    </lineage>
</organism>
<dbReference type="Pfam" id="PF01208">
    <property type="entry name" value="URO-D"/>
    <property type="match status" value="1"/>
</dbReference>
<dbReference type="SUPFAM" id="SSF51726">
    <property type="entry name" value="UROD/MetE-like"/>
    <property type="match status" value="1"/>
</dbReference>
<name>X0VL73_9ZZZZ</name>
<evidence type="ECO:0000313" key="2">
    <source>
        <dbReference type="EMBL" id="GAG11942.1"/>
    </source>
</evidence>
<sequence>RYQAWVDYVGEDGVVYLVHPVTYSGMAHLLHYWMGVEGVAYATYDWPDTVHEVVDQINENNLKAIDLVVTSPGEIIFLGDQFSSDVQPPHFFAEWARPYYVEVIGRVHAAGKYAAVHIDGQLRGALRMIRDTGADCADAVTPVPIGDLTPAECREEVGPDFILSGGVSPDLWLPGTSTERFKQAVTEWVNLKRHSPRLIANAGDQVPPDAVEERIEIMRDLVEEYGRY</sequence>
<dbReference type="GO" id="GO:0006779">
    <property type="term" value="P:porphyrin-containing compound biosynthetic process"/>
    <property type="evidence" value="ECO:0007669"/>
    <property type="project" value="InterPro"/>
</dbReference>
<reference evidence="2" key="1">
    <citation type="journal article" date="2014" name="Front. Microbiol.">
        <title>High frequency of phylogenetically diverse reductive dehalogenase-homologous genes in deep subseafloor sedimentary metagenomes.</title>
        <authorList>
            <person name="Kawai M."/>
            <person name="Futagami T."/>
            <person name="Toyoda A."/>
            <person name="Takaki Y."/>
            <person name="Nishi S."/>
            <person name="Hori S."/>
            <person name="Arai W."/>
            <person name="Tsubouchi T."/>
            <person name="Morono Y."/>
            <person name="Uchiyama I."/>
            <person name="Ito T."/>
            <person name="Fujiyama A."/>
            <person name="Inagaki F."/>
            <person name="Takami H."/>
        </authorList>
    </citation>
    <scope>NUCLEOTIDE SEQUENCE</scope>
    <source>
        <strain evidence="2">Expedition CK06-06</strain>
    </source>
</reference>
<evidence type="ECO:0000259" key="1">
    <source>
        <dbReference type="Pfam" id="PF01208"/>
    </source>
</evidence>
<feature type="domain" description="Uroporphyrinogen decarboxylase (URO-D)" evidence="1">
    <location>
        <begin position="29"/>
        <end position="225"/>
    </location>
</feature>